<keyword evidence="5" id="KW-1185">Reference proteome</keyword>
<accession>A0A2Z3HDK1</accession>
<feature type="transmembrane region" description="Helical" evidence="2">
    <location>
        <begin position="342"/>
        <end position="362"/>
    </location>
</feature>
<sequence>MPVCRNWLLISVCVLTPVSPLAASEPNERALLDEVRDRHRAARDAIRTVSYTERYYTLKWEALRYKYEDDRMPPVGMGHVSFATGPTQFWRTPDAWRQRTLMSDMAMFDQLSRFGYLLNVSMPAEPSDYQKPTVSAHWRCMSDPIGPLFDYTSRDGGSLPFHALLGQPHEIISIRRLPTQPGEAAEIHVVLKHDSSVNEFWFSPNHNYLIRKHTEYPHDQSHHHHEHEVTAFAEPKPGQFYPARVEHRSFENGELKEHRVTVLSEIRVNEPIPQEAFRIPGLEGQWCDDHDCNVRYRVDADGFRTGSAQPIPNPVPVPEPSLVKPGVSKPPPARDESGSPTVWLGTAIAVLAVLLCTAVFEIRRLRGQLRKHTAPQ</sequence>
<organism evidence="4 5">
    <name type="scientific">Gemmata obscuriglobus</name>
    <dbReference type="NCBI Taxonomy" id="114"/>
    <lineage>
        <taxon>Bacteria</taxon>
        <taxon>Pseudomonadati</taxon>
        <taxon>Planctomycetota</taxon>
        <taxon>Planctomycetia</taxon>
        <taxon>Gemmatales</taxon>
        <taxon>Gemmataceae</taxon>
        <taxon>Gemmata</taxon>
    </lineage>
</organism>
<feature type="region of interest" description="Disordered" evidence="1">
    <location>
        <begin position="305"/>
        <end position="339"/>
    </location>
</feature>
<keyword evidence="2" id="KW-0472">Membrane</keyword>
<evidence type="ECO:0000256" key="1">
    <source>
        <dbReference type="SAM" id="MobiDB-lite"/>
    </source>
</evidence>
<dbReference type="RefSeq" id="WP_109571185.1">
    <property type="nucleotide sequence ID" value="NZ_CP025958.1"/>
</dbReference>
<evidence type="ECO:0000313" key="5">
    <source>
        <dbReference type="Proteomes" id="UP000245802"/>
    </source>
</evidence>
<keyword evidence="2" id="KW-0812">Transmembrane</keyword>
<dbReference type="KEGG" id="gog:C1280_24015"/>
<keyword evidence="3" id="KW-0732">Signal</keyword>
<dbReference type="EMBL" id="CP025958">
    <property type="protein sequence ID" value="AWM39764.1"/>
    <property type="molecule type" value="Genomic_DNA"/>
</dbReference>
<name>A0A2Z3HDK1_9BACT</name>
<keyword evidence="2" id="KW-1133">Transmembrane helix</keyword>
<evidence type="ECO:0000313" key="4">
    <source>
        <dbReference type="EMBL" id="AWM39764.1"/>
    </source>
</evidence>
<reference evidence="4 5" key="1">
    <citation type="submission" date="2018-01" db="EMBL/GenBank/DDBJ databases">
        <title>G. obscuriglobus.</title>
        <authorList>
            <person name="Franke J."/>
            <person name="Blomberg W."/>
            <person name="Selmecki A."/>
        </authorList>
    </citation>
    <scope>NUCLEOTIDE SEQUENCE [LARGE SCALE GENOMIC DNA]</scope>
    <source>
        <strain evidence="4 5">DSM 5831</strain>
    </source>
</reference>
<dbReference type="AlphaFoldDB" id="A0A2Z3HDK1"/>
<feature type="signal peptide" evidence="3">
    <location>
        <begin position="1"/>
        <end position="23"/>
    </location>
</feature>
<dbReference type="OrthoDB" id="9963078at2"/>
<protein>
    <submittedName>
        <fullName evidence="4">Uncharacterized protein</fullName>
    </submittedName>
</protein>
<dbReference type="Proteomes" id="UP000245802">
    <property type="component" value="Chromosome"/>
</dbReference>
<gene>
    <name evidence="4" type="ORF">C1280_24015</name>
</gene>
<evidence type="ECO:0000256" key="3">
    <source>
        <dbReference type="SAM" id="SignalP"/>
    </source>
</evidence>
<proteinExistence type="predicted"/>
<feature type="chain" id="PRO_5016325286" evidence="3">
    <location>
        <begin position="24"/>
        <end position="376"/>
    </location>
</feature>
<evidence type="ECO:0000256" key="2">
    <source>
        <dbReference type="SAM" id="Phobius"/>
    </source>
</evidence>